<evidence type="ECO:0000313" key="2">
    <source>
        <dbReference type="Proteomes" id="UP000183994"/>
    </source>
</evidence>
<reference evidence="2" key="1">
    <citation type="submission" date="2016-11" db="EMBL/GenBank/DDBJ databases">
        <authorList>
            <person name="Varghese N."/>
            <person name="Submissions S."/>
        </authorList>
    </citation>
    <scope>NUCLEOTIDE SEQUENCE [LARGE SCALE GENOMIC DNA]</scope>
    <source>
        <strain evidence="2">DSM 16219</strain>
    </source>
</reference>
<dbReference type="Proteomes" id="UP000183994">
    <property type="component" value="Unassembled WGS sequence"/>
</dbReference>
<dbReference type="STRING" id="1121393.SAMN02745216_05106"/>
<sequence length="40" mass="4521">MKCFVDALSFLTAEGAEIRELNSKEPALYKIHHYPNTILG</sequence>
<gene>
    <name evidence="1" type="ORF">SAMN02745216_05106</name>
</gene>
<protein>
    <submittedName>
        <fullName evidence="1">Uncharacterized protein</fullName>
    </submittedName>
</protein>
<keyword evidence="2" id="KW-1185">Reference proteome</keyword>
<accession>A0A1M7A6Q7</accession>
<dbReference type="AlphaFoldDB" id="A0A1M7A6Q7"/>
<dbReference type="EMBL" id="FQZU01000064">
    <property type="protein sequence ID" value="SHL38351.1"/>
    <property type="molecule type" value="Genomic_DNA"/>
</dbReference>
<evidence type="ECO:0000313" key="1">
    <source>
        <dbReference type="EMBL" id="SHL38351.1"/>
    </source>
</evidence>
<proteinExistence type="predicted"/>
<name>A0A1M7A6Q7_9BACT</name>
<organism evidence="1 2">
    <name type="scientific">Desulfatibacillum alkenivorans DSM 16219</name>
    <dbReference type="NCBI Taxonomy" id="1121393"/>
    <lineage>
        <taxon>Bacteria</taxon>
        <taxon>Pseudomonadati</taxon>
        <taxon>Thermodesulfobacteriota</taxon>
        <taxon>Desulfobacteria</taxon>
        <taxon>Desulfobacterales</taxon>
        <taxon>Desulfatibacillaceae</taxon>
        <taxon>Desulfatibacillum</taxon>
    </lineage>
</organism>